<name>A0A1I0LF47_9BACT</name>
<dbReference type="RefSeq" id="WP_177233858.1">
    <property type="nucleotide sequence ID" value="NZ_FOIJ01000026.1"/>
</dbReference>
<sequence length="221" mass="24418">MENGRREIGFNAEAGVLWAPLDLPLRAALSLRAPVQGQLKPNGPTIADAAGNVKVADFYLPSSLKLPWEIEAGFAYQFGARPLQIAWSPGRAERSVALRRAKLLLTGSVLISGAVSNAIGFESFLAQQIERSRRHVVVSPRIGAEIEPFENRLQVRAGSYLKPSRFDSFRPRLHGTAEGEVRLFRWSVSGLTSPEASWRINGFIDFSRLYFGWGIGAGIWR</sequence>
<accession>A0A1I0LF47</accession>
<dbReference type="AlphaFoldDB" id="A0A1I0LF47"/>
<proteinExistence type="predicted"/>
<organism evidence="1 2">
    <name type="scientific">Stigmatella erecta</name>
    <dbReference type="NCBI Taxonomy" id="83460"/>
    <lineage>
        <taxon>Bacteria</taxon>
        <taxon>Pseudomonadati</taxon>
        <taxon>Myxococcota</taxon>
        <taxon>Myxococcia</taxon>
        <taxon>Myxococcales</taxon>
        <taxon>Cystobacterineae</taxon>
        <taxon>Archangiaceae</taxon>
        <taxon>Stigmatella</taxon>
    </lineage>
</organism>
<gene>
    <name evidence="1" type="ORF">SAMN05443639_1268</name>
</gene>
<dbReference type="EMBL" id="FOIJ01000026">
    <property type="protein sequence ID" value="SEU38173.1"/>
    <property type="molecule type" value="Genomic_DNA"/>
</dbReference>
<protein>
    <submittedName>
        <fullName evidence="1">Uncharacterized protein</fullName>
    </submittedName>
</protein>
<dbReference type="Gene3D" id="2.40.160.60">
    <property type="entry name" value="Outer membrane protein transport protein (OMPP1/FadL/TodX)"/>
    <property type="match status" value="1"/>
</dbReference>
<evidence type="ECO:0000313" key="1">
    <source>
        <dbReference type="EMBL" id="SEU38173.1"/>
    </source>
</evidence>
<reference evidence="2" key="1">
    <citation type="submission" date="2016-10" db="EMBL/GenBank/DDBJ databases">
        <authorList>
            <person name="Varghese N."/>
            <person name="Submissions S."/>
        </authorList>
    </citation>
    <scope>NUCLEOTIDE SEQUENCE [LARGE SCALE GENOMIC DNA]</scope>
    <source>
        <strain evidence="2">DSM 16858</strain>
    </source>
</reference>
<evidence type="ECO:0000313" key="2">
    <source>
        <dbReference type="Proteomes" id="UP000199181"/>
    </source>
</evidence>
<keyword evidence="2" id="KW-1185">Reference proteome</keyword>
<dbReference type="Proteomes" id="UP000199181">
    <property type="component" value="Unassembled WGS sequence"/>
</dbReference>